<dbReference type="InterPro" id="IPR011009">
    <property type="entry name" value="Kinase-like_dom_sf"/>
</dbReference>
<keyword evidence="1" id="KW-1133">Transmembrane helix</keyword>
<keyword evidence="3" id="KW-0418">Kinase</keyword>
<dbReference type="SUPFAM" id="SSF56112">
    <property type="entry name" value="Protein kinase-like (PK-like)"/>
    <property type="match status" value="1"/>
</dbReference>
<proteinExistence type="predicted"/>
<keyword evidence="1" id="KW-0472">Membrane</keyword>
<protein>
    <submittedName>
        <fullName evidence="3">Protein kinase</fullName>
    </submittedName>
</protein>
<dbReference type="InterPro" id="IPR001245">
    <property type="entry name" value="Ser-Thr/Tyr_kinase_cat_dom"/>
</dbReference>
<dbReference type="PANTHER" id="PTHR44329:SF214">
    <property type="entry name" value="PROTEIN KINASE DOMAIN-CONTAINING PROTEIN"/>
    <property type="match status" value="1"/>
</dbReference>
<dbReference type="AlphaFoldDB" id="A0A1V9YP32"/>
<dbReference type="InterPro" id="IPR051681">
    <property type="entry name" value="Ser/Thr_Kinases-Pseudokinases"/>
</dbReference>
<dbReference type="SMART" id="SM00220">
    <property type="entry name" value="S_TKc"/>
    <property type="match status" value="1"/>
</dbReference>
<evidence type="ECO:0000313" key="4">
    <source>
        <dbReference type="Proteomes" id="UP000243579"/>
    </source>
</evidence>
<name>A0A1V9YP32_ACHHY</name>
<evidence type="ECO:0000256" key="1">
    <source>
        <dbReference type="SAM" id="Phobius"/>
    </source>
</evidence>
<dbReference type="InterPro" id="IPR008271">
    <property type="entry name" value="Ser/Thr_kinase_AS"/>
</dbReference>
<dbReference type="GO" id="GO:0005524">
    <property type="term" value="F:ATP binding"/>
    <property type="evidence" value="ECO:0007669"/>
    <property type="project" value="InterPro"/>
</dbReference>
<organism evidence="3 4">
    <name type="scientific">Achlya hypogyna</name>
    <name type="common">Oomycete</name>
    <name type="synonym">Protoachlya hypogyna</name>
    <dbReference type="NCBI Taxonomy" id="1202772"/>
    <lineage>
        <taxon>Eukaryota</taxon>
        <taxon>Sar</taxon>
        <taxon>Stramenopiles</taxon>
        <taxon>Oomycota</taxon>
        <taxon>Saprolegniomycetes</taxon>
        <taxon>Saprolegniales</taxon>
        <taxon>Achlyaceae</taxon>
        <taxon>Achlya</taxon>
    </lineage>
</organism>
<dbReference type="PRINTS" id="PR00109">
    <property type="entry name" value="TYRKINASE"/>
</dbReference>
<dbReference type="EMBL" id="JNBR01001442">
    <property type="protein sequence ID" value="OQR87430.1"/>
    <property type="molecule type" value="Genomic_DNA"/>
</dbReference>
<keyword evidence="1" id="KW-0812">Transmembrane</keyword>
<evidence type="ECO:0000313" key="3">
    <source>
        <dbReference type="EMBL" id="OQR87430.1"/>
    </source>
</evidence>
<dbReference type="PANTHER" id="PTHR44329">
    <property type="entry name" value="SERINE/THREONINE-PROTEIN KINASE TNNI3K-RELATED"/>
    <property type="match status" value="1"/>
</dbReference>
<dbReference type="PROSITE" id="PS50011">
    <property type="entry name" value="PROTEIN_KINASE_DOM"/>
    <property type="match status" value="1"/>
</dbReference>
<feature type="domain" description="Protein kinase" evidence="2">
    <location>
        <begin position="107"/>
        <end position="373"/>
    </location>
</feature>
<dbReference type="PROSITE" id="PS00108">
    <property type="entry name" value="PROTEIN_KINASE_ST"/>
    <property type="match status" value="1"/>
</dbReference>
<accession>A0A1V9YP32</accession>
<evidence type="ECO:0000259" key="2">
    <source>
        <dbReference type="PROSITE" id="PS50011"/>
    </source>
</evidence>
<dbReference type="InterPro" id="IPR000719">
    <property type="entry name" value="Prot_kinase_dom"/>
</dbReference>
<keyword evidence="3" id="KW-0808">Transferase</keyword>
<dbReference type="Pfam" id="PF00069">
    <property type="entry name" value="Pkinase"/>
    <property type="match status" value="1"/>
</dbReference>
<dbReference type="Proteomes" id="UP000243579">
    <property type="component" value="Unassembled WGS sequence"/>
</dbReference>
<dbReference type="Gene3D" id="1.10.510.10">
    <property type="entry name" value="Transferase(Phosphotransferase) domain 1"/>
    <property type="match status" value="1"/>
</dbReference>
<dbReference type="STRING" id="1202772.A0A1V9YP32"/>
<gene>
    <name evidence="3" type="ORF">ACHHYP_08857</name>
</gene>
<comment type="caution">
    <text evidence="3">The sequence shown here is derived from an EMBL/GenBank/DDBJ whole genome shotgun (WGS) entry which is preliminary data.</text>
</comment>
<reference evidence="3 4" key="1">
    <citation type="journal article" date="2014" name="Genome Biol. Evol.">
        <title>The secreted proteins of Achlya hypogyna and Thraustotheca clavata identify the ancestral oomycete secretome and reveal gene acquisitions by horizontal gene transfer.</title>
        <authorList>
            <person name="Misner I."/>
            <person name="Blouin N."/>
            <person name="Leonard G."/>
            <person name="Richards T.A."/>
            <person name="Lane C.E."/>
        </authorList>
    </citation>
    <scope>NUCLEOTIDE SEQUENCE [LARGE SCALE GENOMIC DNA]</scope>
    <source>
        <strain evidence="3 4">ATCC 48635</strain>
    </source>
</reference>
<dbReference type="OrthoDB" id="64506at2759"/>
<dbReference type="GO" id="GO:0004674">
    <property type="term" value="F:protein serine/threonine kinase activity"/>
    <property type="evidence" value="ECO:0007669"/>
    <property type="project" value="TreeGrafter"/>
</dbReference>
<keyword evidence="4" id="KW-1185">Reference proteome</keyword>
<feature type="transmembrane region" description="Helical" evidence="1">
    <location>
        <begin position="27"/>
        <end position="47"/>
    </location>
</feature>
<sequence length="374" mass="40644">MLVANSASSSDSFSSDIQVPSDTNTGMIIGIVVAGVVIGVIAGFFLYKRKKLQAGAPAFGEYEDGYVNGNSPTLATNVAKPPRHGEATAMDLSPLEIYRVDAASVTILGSQPIAAGAFGEVWVGTCGRDTVAIKRNKQKSRPHVLKLIDEIKLLARMESPYIVSFKGVFWTHPADLECLVEYMDLGDLRSFLGAHTAEEYTWAAKAQAIQSIVRGLEYLHSFNPPVIHRDLKSRNVLLDSIKGVKLSDFGESREIEDDETLTNGIGTFQWMAPEIITDNYYSVAADVYSFGVLLSEFSTHALPYADAVNPVTQGRYNQHQLTALVAKGAIKPTVEMTHTPLWVRELAADCLASNPDDRPTSLQLVGRLRAAGVV</sequence>